<feature type="region of interest" description="Disordered" evidence="1">
    <location>
        <begin position="1"/>
        <end position="20"/>
    </location>
</feature>
<dbReference type="EMBL" id="BMND01000041">
    <property type="protein sequence ID" value="GGN61421.1"/>
    <property type="molecule type" value="Genomic_DNA"/>
</dbReference>
<evidence type="ECO:0000256" key="1">
    <source>
        <dbReference type="SAM" id="MobiDB-lite"/>
    </source>
</evidence>
<organism evidence="2 3">
    <name type="scientific">Streptomyces kronopolitis</name>
    <dbReference type="NCBI Taxonomy" id="1612435"/>
    <lineage>
        <taxon>Bacteria</taxon>
        <taxon>Bacillati</taxon>
        <taxon>Actinomycetota</taxon>
        <taxon>Actinomycetes</taxon>
        <taxon>Kitasatosporales</taxon>
        <taxon>Streptomycetaceae</taxon>
        <taxon>Streptomyces</taxon>
    </lineage>
</organism>
<dbReference type="Proteomes" id="UP000600080">
    <property type="component" value="Unassembled WGS sequence"/>
</dbReference>
<reference evidence="3" key="1">
    <citation type="journal article" date="2019" name="Int. J. Syst. Evol. Microbiol.">
        <title>The Global Catalogue of Microorganisms (GCM) 10K type strain sequencing project: providing services to taxonomists for standard genome sequencing and annotation.</title>
        <authorList>
            <consortium name="The Broad Institute Genomics Platform"/>
            <consortium name="The Broad Institute Genome Sequencing Center for Infectious Disease"/>
            <person name="Wu L."/>
            <person name="Ma J."/>
        </authorList>
    </citation>
    <scope>NUCLEOTIDE SEQUENCE [LARGE SCALE GENOMIC DNA]</scope>
    <source>
        <strain evidence="3">CGMCC 4.7323</strain>
    </source>
</reference>
<feature type="region of interest" description="Disordered" evidence="1">
    <location>
        <begin position="312"/>
        <end position="334"/>
    </location>
</feature>
<sequence length="458" mass="51230">MPDHPTGGHRTKETGSARPEFTLVLDPDDQEHCTTASRRLRRGEDFLAAAHHMITSGYHPKAGATALRLAQLFAARMRRSRDGHFVFAADATARALGVSRRTVMYAAKHLRELGLIAYVEHGTKANVRRTKGTWKAGDGYRATATIFAAVAPPAYDEARGRRLSGHGYHARIIGVTAHGRHRAVAEARRKADRTRCTPSVVVSTDHLQVQVDGGINYTSRTRARRKNPTFHHHHRTTPQRCARHITATQQLQTEIWWLHRTCSRKLAYALRPLLDAGWTPQSLAAELQTWGVPGHLRNPIAYVHHELARRQHTGDLPPTHAPVPQPAKNPAADETAERYTALLRSLDGTNTPAWQHYETQLRPGLRHALAARRAEVPAQPPRHAARLREPESHFWQSLAAPHSASALEAYRRRTRGACPPRQPDAEAREGWMEALRDQQAAERAFAALRAELDERAGR</sequence>
<name>A0ABQ2JZB0_9ACTN</name>
<protein>
    <submittedName>
        <fullName evidence="2">Uncharacterized protein</fullName>
    </submittedName>
</protein>
<proteinExistence type="predicted"/>
<gene>
    <name evidence="2" type="ORF">GCM10012285_60300</name>
</gene>
<keyword evidence="3" id="KW-1185">Reference proteome</keyword>
<evidence type="ECO:0000313" key="3">
    <source>
        <dbReference type="Proteomes" id="UP000600080"/>
    </source>
</evidence>
<accession>A0ABQ2JZB0</accession>
<dbReference type="RefSeq" id="WP_189103430.1">
    <property type="nucleotide sequence ID" value="NZ_BMND01000041.1"/>
</dbReference>
<evidence type="ECO:0000313" key="2">
    <source>
        <dbReference type="EMBL" id="GGN61421.1"/>
    </source>
</evidence>
<comment type="caution">
    <text evidence="2">The sequence shown here is derived from an EMBL/GenBank/DDBJ whole genome shotgun (WGS) entry which is preliminary data.</text>
</comment>
<dbReference type="GeneID" id="301551707"/>